<dbReference type="AlphaFoldDB" id="A0A0F9AN33"/>
<proteinExistence type="predicted"/>
<sequence>METEMTVRERVWLEAWKAAAAKDSTYHWRLSDWADSCLKGFDEHFPQHKKQDEQIAE</sequence>
<reference evidence="1" key="1">
    <citation type="journal article" date="2015" name="Nature">
        <title>Complex archaea that bridge the gap between prokaryotes and eukaryotes.</title>
        <authorList>
            <person name="Spang A."/>
            <person name="Saw J.H."/>
            <person name="Jorgensen S.L."/>
            <person name="Zaremba-Niedzwiedzka K."/>
            <person name="Martijn J."/>
            <person name="Lind A.E."/>
            <person name="van Eijk R."/>
            <person name="Schleper C."/>
            <person name="Guy L."/>
            <person name="Ettema T.J."/>
        </authorList>
    </citation>
    <scope>NUCLEOTIDE SEQUENCE</scope>
</reference>
<accession>A0A0F9AN33</accession>
<dbReference type="EMBL" id="LAZR01041927">
    <property type="protein sequence ID" value="KKL10770.1"/>
    <property type="molecule type" value="Genomic_DNA"/>
</dbReference>
<name>A0A0F9AN33_9ZZZZ</name>
<gene>
    <name evidence="1" type="ORF">LCGC14_2552520</name>
</gene>
<protein>
    <submittedName>
        <fullName evidence="1">Uncharacterized protein</fullName>
    </submittedName>
</protein>
<comment type="caution">
    <text evidence="1">The sequence shown here is derived from an EMBL/GenBank/DDBJ whole genome shotgun (WGS) entry which is preliminary data.</text>
</comment>
<organism evidence="1">
    <name type="scientific">marine sediment metagenome</name>
    <dbReference type="NCBI Taxonomy" id="412755"/>
    <lineage>
        <taxon>unclassified sequences</taxon>
        <taxon>metagenomes</taxon>
        <taxon>ecological metagenomes</taxon>
    </lineage>
</organism>
<evidence type="ECO:0000313" key="1">
    <source>
        <dbReference type="EMBL" id="KKL10770.1"/>
    </source>
</evidence>